<dbReference type="RefSeq" id="WP_168445599.1">
    <property type="nucleotide sequence ID" value="NZ_CP034699.1"/>
</dbReference>
<organism evidence="2">
    <name type="scientific">Salmonella enterica subsp. enterica serovar Karamoja</name>
    <dbReference type="NCBI Taxonomy" id="2500153"/>
    <lineage>
        <taxon>Bacteria</taxon>
        <taxon>Pseudomonadati</taxon>
        <taxon>Pseudomonadota</taxon>
        <taxon>Gammaproteobacteria</taxon>
        <taxon>Enterobacterales</taxon>
        <taxon>Enterobacteriaceae</taxon>
        <taxon>Salmonella</taxon>
    </lineage>
</organism>
<dbReference type="InterPro" id="IPR053782">
    <property type="entry name" value="TraW-like"/>
</dbReference>
<dbReference type="EMBL" id="CP034699">
    <property type="protein sequence ID" value="AZT44358.1"/>
    <property type="molecule type" value="Genomic_DNA"/>
</dbReference>
<sequence length="396" mass="42386">MKRTLIALMLGSLTLPALAQNVYVTGSRPIDSEVMPAMNTMNTTLGSILATQQNIGGAINENSDKVTAMMQESGKNQQEYSSFAQESQNLERARQSFTVPDSICSESASGQAAQIAGKASSLQGKLATGSGVSKTTISKVLREAPPPPDQDHYGAASIHADYCSSADYAAYGGTRLCSQESKMPGGDTELRSVINGAGPEDKTPDLTFSQDQTDAAMMYMKNSTRHVAGKQLTKGEVTTASGQQYLGLIDEYQAIESAAEQPQVEMIANSQANPETKDALAEDLQTPSAKAYFDATASDEAKSTGEMSQREFETFEVGRRYASTDYQSDLQAMDGDNLTRESIRVQNLQNWLLLGIKQQLAESAIISGQQLSLAAAAAYQPVLSQKLQQVNAGVSR</sequence>
<dbReference type="NCBIfam" id="NF033888">
    <property type="entry name" value="conj_TraW"/>
    <property type="match status" value="1"/>
</dbReference>
<accession>A0A3Q9MQF9</accession>
<keyword evidence="1" id="KW-0732">Signal</keyword>
<feature type="signal peptide" evidence="1">
    <location>
        <begin position="1"/>
        <end position="19"/>
    </location>
</feature>
<feature type="chain" id="PRO_5036090797" evidence="1">
    <location>
        <begin position="20"/>
        <end position="396"/>
    </location>
</feature>
<evidence type="ECO:0000256" key="1">
    <source>
        <dbReference type="SAM" id="SignalP"/>
    </source>
</evidence>
<gene>
    <name evidence="3" type="ORF">EL007_24165</name>
    <name evidence="2" type="ORF">ELZ88_24800</name>
</gene>
<dbReference type="AlphaFoldDB" id="A0A3Q9MQF9"/>
<protein>
    <submittedName>
        <fullName evidence="2">Conjugal transfer protein</fullName>
    </submittedName>
</protein>
<name>A0A3Q9MQF9_SALET</name>
<proteinExistence type="predicted"/>
<keyword evidence="2" id="KW-0614">Plasmid</keyword>
<dbReference type="EMBL" id="CP034710">
    <property type="protein sequence ID" value="AZT39739.1"/>
    <property type="molecule type" value="Genomic_DNA"/>
</dbReference>
<evidence type="ECO:0000313" key="2">
    <source>
        <dbReference type="EMBL" id="AZT39739.1"/>
    </source>
</evidence>
<geneLocation type="plasmid" evidence="3">
    <name>pRSE40</name>
</geneLocation>
<evidence type="ECO:0000313" key="3">
    <source>
        <dbReference type="EMBL" id="AZT44358.1"/>
    </source>
</evidence>
<reference evidence="2" key="1">
    <citation type="submission" date="2018-12" db="EMBL/GenBank/DDBJ databases">
        <title>Complete genome sequences of twenty non-typhoidal Salmonella isolates from Rwanda.</title>
        <authorList>
            <person name="Byukusenge M."/>
            <person name="Li L."/>
            <person name="Subhashinie K."/>
            <person name="Nzayirambaho M."/>
            <person name="Kuchipudi S.V."/>
            <person name="Jayarao B.M."/>
        </authorList>
    </citation>
    <scope>NUCLEOTIDE SEQUENCE</scope>
    <source>
        <strain evidence="2">RSE21</strain>
        <strain evidence="3">RSE40</strain>
        <plasmid evidence="2">pRSE21</plasmid>
        <plasmid evidence="3">pRSE40</plasmid>
    </source>
</reference>
<geneLocation type="plasmid" evidence="2">
    <name>pRSE21</name>
</geneLocation>